<comment type="similarity">
    <text evidence="1">Belongs to the histone deacetylase family. HD type 2 subfamily.</text>
</comment>
<dbReference type="InterPro" id="IPR023801">
    <property type="entry name" value="His_deacetylse_dom"/>
</dbReference>
<dbReference type="InterPro" id="IPR000286">
    <property type="entry name" value="HDACs"/>
</dbReference>
<dbReference type="InterPro" id="IPR037138">
    <property type="entry name" value="His_deacetylse_dom_sf"/>
</dbReference>
<keyword evidence="10" id="KW-1185">Reference proteome</keyword>
<evidence type="ECO:0000256" key="7">
    <source>
        <dbReference type="ARBA" id="ARBA00023163"/>
    </source>
</evidence>
<name>A0B6Z2_METTP</name>
<evidence type="ECO:0000256" key="2">
    <source>
        <dbReference type="ARBA" id="ARBA00012111"/>
    </source>
</evidence>
<keyword evidence="4" id="KW-0378">Hydrolase</keyword>
<evidence type="ECO:0000256" key="3">
    <source>
        <dbReference type="ARBA" id="ARBA00022491"/>
    </source>
</evidence>
<proteinExistence type="inferred from homology"/>
<dbReference type="CDD" id="cd09992">
    <property type="entry name" value="HDAC_classII"/>
    <property type="match status" value="1"/>
</dbReference>
<dbReference type="GO" id="GO:0141221">
    <property type="term" value="F:histone deacetylase activity, hydrolytic mechanism"/>
    <property type="evidence" value="ECO:0007669"/>
    <property type="project" value="UniProtKB-EC"/>
</dbReference>
<evidence type="ECO:0000256" key="5">
    <source>
        <dbReference type="ARBA" id="ARBA00022853"/>
    </source>
</evidence>
<dbReference type="Pfam" id="PF00850">
    <property type="entry name" value="Hist_deacetyl"/>
    <property type="match status" value="1"/>
</dbReference>
<dbReference type="PRINTS" id="PR01270">
    <property type="entry name" value="HDASUPER"/>
</dbReference>
<dbReference type="Gene3D" id="3.40.800.20">
    <property type="entry name" value="Histone deacetylase domain"/>
    <property type="match status" value="1"/>
</dbReference>
<gene>
    <name evidence="9" type="ordered locus">Mthe_0676</name>
</gene>
<evidence type="ECO:0000256" key="1">
    <source>
        <dbReference type="ARBA" id="ARBA00007738"/>
    </source>
</evidence>
<evidence type="ECO:0000256" key="6">
    <source>
        <dbReference type="ARBA" id="ARBA00023015"/>
    </source>
</evidence>
<evidence type="ECO:0000256" key="4">
    <source>
        <dbReference type="ARBA" id="ARBA00022801"/>
    </source>
</evidence>
<organism evidence="9 10">
    <name type="scientific">Methanothrix thermoacetophila (strain DSM 6194 / JCM 14653 / NBRC 101360 / PT)</name>
    <name type="common">Methanosaeta thermophila</name>
    <dbReference type="NCBI Taxonomy" id="349307"/>
    <lineage>
        <taxon>Archaea</taxon>
        <taxon>Methanobacteriati</taxon>
        <taxon>Methanobacteriota</taxon>
        <taxon>Stenosarchaea group</taxon>
        <taxon>Methanomicrobia</taxon>
        <taxon>Methanotrichales</taxon>
        <taxon>Methanotrichaceae</taxon>
        <taxon>Methanothrix</taxon>
    </lineage>
</organism>
<evidence type="ECO:0000313" key="9">
    <source>
        <dbReference type="EMBL" id="ABK14466.1"/>
    </source>
</evidence>
<dbReference type="PANTHER" id="PTHR10625:SF5">
    <property type="entry name" value="HISTONE DEACETYLASE"/>
    <property type="match status" value="1"/>
</dbReference>
<keyword evidence="6" id="KW-0805">Transcription regulation</keyword>
<evidence type="ECO:0000259" key="8">
    <source>
        <dbReference type="Pfam" id="PF00850"/>
    </source>
</evidence>
<dbReference type="EC" id="3.5.1.98" evidence="2"/>
<sequence length="344" mass="37967">MQIYNSCMTSIVYHPVYLMHETHEHPERKERLIAIMERIEAEGLNPNRIEPRPASLDKIEAVHSRRYIEQVRSICERGGGRLDIDTVLSKDSYDVALMAAGGVCAGVDHVMKKPDPVFALVRPPGHHATPHRGMGFCVFNNVAIGARYAQSLGLKKVLIVDWDVHHGNGTQAIFYEDNSVLYFSTHQHPHYPGTGRVTEVGDGKGKGFTVNVPLPPGIDDSGYLAVYKEILVPVADEFRPEIVFVSAGFDPHQMDPLGGMRLTENGFGALAGLVKDIADRHAGGRIVAALEGGYRLESLSESVVSVLRAFQGEVPDVMPLKDAPLTRRIEEVRSVQKAYWRSLA</sequence>
<dbReference type="InterPro" id="IPR003084">
    <property type="entry name" value="HDAC_I/II"/>
</dbReference>
<dbReference type="KEGG" id="mtp:Mthe_0676"/>
<dbReference type="GO" id="GO:0005737">
    <property type="term" value="C:cytoplasm"/>
    <property type="evidence" value="ECO:0007669"/>
    <property type="project" value="TreeGrafter"/>
</dbReference>
<dbReference type="EMBL" id="CP000477">
    <property type="protein sequence ID" value="ABK14466.1"/>
    <property type="molecule type" value="Genomic_DNA"/>
</dbReference>
<dbReference type="PANTHER" id="PTHR10625">
    <property type="entry name" value="HISTONE DEACETYLASE HDAC1-RELATED"/>
    <property type="match status" value="1"/>
</dbReference>
<keyword evidence="5" id="KW-0156">Chromatin regulator</keyword>
<dbReference type="SUPFAM" id="SSF52768">
    <property type="entry name" value="Arginase/deacetylase"/>
    <property type="match status" value="1"/>
</dbReference>
<reference evidence="9 10" key="1">
    <citation type="submission" date="2006-10" db="EMBL/GenBank/DDBJ databases">
        <title>Complete sequence of Methanosaeta thermophila PT.</title>
        <authorList>
            <consortium name="US DOE Joint Genome Institute"/>
            <person name="Copeland A."/>
            <person name="Lucas S."/>
            <person name="Lapidus A."/>
            <person name="Barry K."/>
            <person name="Detter J.C."/>
            <person name="Glavina del Rio T."/>
            <person name="Hammon N."/>
            <person name="Israni S."/>
            <person name="Pitluck S."/>
            <person name="Chain P."/>
            <person name="Malfatti S."/>
            <person name="Shin M."/>
            <person name="Vergez L."/>
            <person name="Schmutz J."/>
            <person name="Larimer F."/>
            <person name="Land M."/>
            <person name="Hauser L."/>
            <person name="Kyrpides N."/>
            <person name="Kim E."/>
            <person name="Smith K.S."/>
            <person name="Ingram-Smith C."/>
            <person name="Richardson P."/>
        </authorList>
    </citation>
    <scope>NUCLEOTIDE SEQUENCE [LARGE SCALE GENOMIC DNA]</scope>
    <source>
        <strain evidence="10">DSM 6194 / JCM 14653 / NBRC 101360 / PT</strain>
    </source>
</reference>
<dbReference type="HOGENOM" id="CLU_007727_8_1_2"/>
<feature type="domain" description="Histone deacetylase" evidence="8">
    <location>
        <begin position="25"/>
        <end position="309"/>
    </location>
</feature>
<keyword evidence="7" id="KW-0804">Transcription</keyword>
<evidence type="ECO:0000313" key="10">
    <source>
        <dbReference type="Proteomes" id="UP000000674"/>
    </source>
</evidence>
<accession>A0B6Z2</accession>
<dbReference type="Proteomes" id="UP000000674">
    <property type="component" value="Chromosome"/>
</dbReference>
<dbReference type="PRINTS" id="PR01271">
    <property type="entry name" value="HISDACETLASE"/>
</dbReference>
<dbReference type="AlphaFoldDB" id="A0B6Z2"/>
<keyword evidence="3" id="KW-0678">Repressor</keyword>
<dbReference type="InterPro" id="IPR023696">
    <property type="entry name" value="Ureohydrolase_dom_sf"/>
</dbReference>
<dbReference type="GO" id="GO:0040029">
    <property type="term" value="P:epigenetic regulation of gene expression"/>
    <property type="evidence" value="ECO:0007669"/>
    <property type="project" value="TreeGrafter"/>
</dbReference>
<dbReference type="STRING" id="349307.Mthe_0676"/>
<protein>
    <recommendedName>
        <fullName evidence="2">histone deacetylase</fullName>
        <ecNumber evidence="2">3.5.1.98</ecNumber>
    </recommendedName>
</protein>